<gene>
    <name evidence="9" type="ORF">FYJ85_03090</name>
</gene>
<comment type="caution">
    <text evidence="9">The sequence shown here is derived from an EMBL/GenBank/DDBJ whole genome shotgun (WGS) entry which is preliminary data.</text>
</comment>
<evidence type="ECO:0000256" key="6">
    <source>
        <dbReference type="SAM" id="MobiDB-lite"/>
    </source>
</evidence>
<evidence type="ECO:0000256" key="5">
    <source>
        <dbReference type="ARBA" id="ARBA00023136"/>
    </source>
</evidence>
<dbReference type="InterPro" id="IPR018076">
    <property type="entry name" value="T2SS_GspF_dom"/>
</dbReference>
<sequence>MKRIGSSAFTNRPEGCLPSSTRSNGPRSPATSACSIRKSGRSREMLNNSFWPSLFAFCSVFFATLVLIEFGIYVAGRYRERFLEEAGTELDDVLIQMPAGRVLDISLGLATAGVIATAILLSTQVESFSWKWGALVAFGVGAVLFMVPRIILRYLKKRRLRKFNIQLEEALGIISSSLKAGFSINQALDEVAGQNIHPVSVEFRLLTQEIRLGVPLEQALENMNSRLGSDDFELVATAVLTARQTGGELTGTLERVAALIRERVKIANKVRALTAVGRLQAIIIAAMPFFLLYMMTRVSPELMGEFLHSFAGVMAVILVVILDLLGFLWIRKITTIEV</sequence>
<keyword evidence="2" id="KW-1003">Cell membrane</keyword>
<dbReference type="PANTHER" id="PTHR35007">
    <property type="entry name" value="INTEGRAL MEMBRANE PROTEIN-RELATED"/>
    <property type="match status" value="1"/>
</dbReference>
<feature type="transmembrane region" description="Helical" evidence="7">
    <location>
        <begin position="132"/>
        <end position="152"/>
    </location>
</feature>
<keyword evidence="10" id="KW-1185">Reference proteome</keyword>
<feature type="compositionally biased region" description="Polar residues" evidence="6">
    <location>
        <begin position="18"/>
        <end position="34"/>
    </location>
</feature>
<feature type="transmembrane region" description="Helical" evidence="7">
    <location>
        <begin position="270"/>
        <end position="294"/>
    </location>
</feature>
<evidence type="ECO:0000313" key="9">
    <source>
        <dbReference type="EMBL" id="MST96029.1"/>
    </source>
</evidence>
<organism evidence="9 10">
    <name type="scientific">Victivallis lenta</name>
    <dbReference type="NCBI Taxonomy" id="2606640"/>
    <lineage>
        <taxon>Bacteria</taxon>
        <taxon>Pseudomonadati</taxon>
        <taxon>Lentisphaerota</taxon>
        <taxon>Lentisphaeria</taxon>
        <taxon>Victivallales</taxon>
        <taxon>Victivallaceae</taxon>
        <taxon>Victivallis</taxon>
    </lineage>
</organism>
<feature type="domain" description="Type II secretion system protein GspF" evidence="8">
    <location>
        <begin position="174"/>
        <end position="295"/>
    </location>
</feature>
<dbReference type="GO" id="GO:0005886">
    <property type="term" value="C:plasma membrane"/>
    <property type="evidence" value="ECO:0007669"/>
    <property type="project" value="UniProtKB-SubCell"/>
</dbReference>
<evidence type="ECO:0000256" key="1">
    <source>
        <dbReference type="ARBA" id="ARBA00004651"/>
    </source>
</evidence>
<name>A0A844G0I0_9BACT</name>
<protein>
    <recommendedName>
        <fullName evidence="8">Type II secretion system protein GspF domain-containing protein</fullName>
    </recommendedName>
</protein>
<feature type="region of interest" description="Disordered" evidence="6">
    <location>
        <begin position="1"/>
        <end position="34"/>
    </location>
</feature>
<accession>A0A844G0I0</accession>
<dbReference type="Proteomes" id="UP000435649">
    <property type="component" value="Unassembled WGS sequence"/>
</dbReference>
<evidence type="ECO:0000259" key="8">
    <source>
        <dbReference type="Pfam" id="PF00482"/>
    </source>
</evidence>
<dbReference type="Gene3D" id="1.20.81.30">
    <property type="entry name" value="Type II secretion system (T2SS), domain F"/>
    <property type="match status" value="1"/>
</dbReference>
<keyword evidence="5 7" id="KW-0472">Membrane</keyword>
<evidence type="ECO:0000313" key="10">
    <source>
        <dbReference type="Proteomes" id="UP000435649"/>
    </source>
</evidence>
<evidence type="ECO:0000256" key="4">
    <source>
        <dbReference type="ARBA" id="ARBA00022989"/>
    </source>
</evidence>
<proteinExistence type="predicted"/>
<feature type="transmembrane region" description="Helical" evidence="7">
    <location>
        <begin position="306"/>
        <end position="330"/>
    </location>
</feature>
<keyword evidence="4 7" id="KW-1133">Transmembrane helix</keyword>
<feature type="transmembrane region" description="Helical" evidence="7">
    <location>
        <begin position="50"/>
        <end position="75"/>
    </location>
</feature>
<evidence type="ECO:0000256" key="3">
    <source>
        <dbReference type="ARBA" id="ARBA00022692"/>
    </source>
</evidence>
<keyword evidence="3 7" id="KW-0812">Transmembrane</keyword>
<dbReference type="PANTHER" id="PTHR35007:SF1">
    <property type="entry name" value="PILUS ASSEMBLY PROTEIN"/>
    <property type="match status" value="1"/>
</dbReference>
<evidence type="ECO:0000256" key="2">
    <source>
        <dbReference type="ARBA" id="ARBA00022475"/>
    </source>
</evidence>
<evidence type="ECO:0000256" key="7">
    <source>
        <dbReference type="SAM" id="Phobius"/>
    </source>
</evidence>
<feature type="transmembrane region" description="Helical" evidence="7">
    <location>
        <begin position="102"/>
        <end position="120"/>
    </location>
</feature>
<dbReference type="InterPro" id="IPR042094">
    <property type="entry name" value="T2SS_GspF_sf"/>
</dbReference>
<dbReference type="AlphaFoldDB" id="A0A844G0I0"/>
<dbReference type="Pfam" id="PF00482">
    <property type="entry name" value="T2SSF"/>
    <property type="match status" value="1"/>
</dbReference>
<dbReference type="EMBL" id="VUNS01000002">
    <property type="protein sequence ID" value="MST96029.1"/>
    <property type="molecule type" value="Genomic_DNA"/>
</dbReference>
<reference evidence="9 10" key="1">
    <citation type="submission" date="2019-08" db="EMBL/GenBank/DDBJ databases">
        <title>In-depth cultivation of the pig gut microbiome towards novel bacterial diversity and tailored functional studies.</title>
        <authorList>
            <person name="Wylensek D."/>
            <person name="Hitch T.C.A."/>
            <person name="Clavel T."/>
        </authorList>
    </citation>
    <scope>NUCLEOTIDE SEQUENCE [LARGE SCALE GENOMIC DNA]</scope>
    <source>
        <strain evidence="9 10">BBE-744-WT-12</strain>
    </source>
</reference>
<comment type="subcellular location">
    <subcellularLocation>
        <location evidence="1">Cell membrane</location>
        <topology evidence="1">Multi-pass membrane protein</topology>
    </subcellularLocation>
</comment>